<comment type="caution">
    <text evidence="10">The sequence shown here is derived from an EMBL/GenBank/DDBJ whole genome shotgun (WGS) entry which is preliminary data.</text>
</comment>
<feature type="transmembrane region" description="Helical" evidence="8">
    <location>
        <begin position="77"/>
        <end position="97"/>
    </location>
</feature>
<evidence type="ECO:0000256" key="3">
    <source>
        <dbReference type="ARBA" id="ARBA00022475"/>
    </source>
</evidence>
<keyword evidence="2" id="KW-0813">Transport</keyword>
<evidence type="ECO:0000256" key="5">
    <source>
        <dbReference type="ARBA" id="ARBA00022847"/>
    </source>
</evidence>
<keyword evidence="11" id="KW-1185">Reference proteome</keyword>
<comment type="subcellular location">
    <subcellularLocation>
        <location evidence="1">Cell membrane</location>
        <topology evidence="1">Multi-pass membrane protein</topology>
    </subcellularLocation>
</comment>
<gene>
    <name evidence="10" type="ORF">L2764_21850</name>
</gene>
<dbReference type="EMBL" id="JAKIKS010000125">
    <property type="protein sequence ID" value="MCL1127047.1"/>
    <property type="molecule type" value="Genomic_DNA"/>
</dbReference>
<dbReference type="SUPFAM" id="SSF103473">
    <property type="entry name" value="MFS general substrate transporter"/>
    <property type="match status" value="1"/>
</dbReference>
<reference evidence="10 11" key="1">
    <citation type="submission" date="2022-01" db="EMBL/GenBank/DDBJ databases">
        <title>Whole genome-based taxonomy of the Shewanellaceae.</title>
        <authorList>
            <person name="Martin-Rodriguez A.J."/>
        </authorList>
    </citation>
    <scope>NUCLEOTIDE SEQUENCE [LARGE SCALE GENOMIC DNA]</scope>
    <source>
        <strain evidence="10 11">DSM 17177</strain>
    </source>
</reference>
<proteinExistence type="predicted"/>
<evidence type="ECO:0000256" key="2">
    <source>
        <dbReference type="ARBA" id="ARBA00022448"/>
    </source>
</evidence>
<dbReference type="Gene3D" id="1.20.1250.20">
    <property type="entry name" value="MFS general substrate transporter like domains"/>
    <property type="match status" value="1"/>
</dbReference>
<feature type="transmembrane region" description="Helical" evidence="8">
    <location>
        <begin position="34"/>
        <end position="56"/>
    </location>
</feature>
<feature type="transmembrane region" description="Helical" evidence="8">
    <location>
        <begin position="109"/>
        <end position="127"/>
    </location>
</feature>
<dbReference type="PANTHER" id="PTHR43528">
    <property type="entry name" value="ALPHA-KETOGLUTARATE PERMEASE"/>
    <property type="match status" value="1"/>
</dbReference>
<evidence type="ECO:0000259" key="9">
    <source>
        <dbReference type="PROSITE" id="PS50850"/>
    </source>
</evidence>
<keyword evidence="4 8" id="KW-0812">Transmembrane</keyword>
<dbReference type="Pfam" id="PF00083">
    <property type="entry name" value="Sugar_tr"/>
    <property type="match status" value="1"/>
</dbReference>
<dbReference type="InterPro" id="IPR036259">
    <property type="entry name" value="MFS_trans_sf"/>
</dbReference>
<name>A0ABT0LIB4_9GAMM</name>
<sequence>MRVTPAEPGVYRLLIISAFLIAIATLSIGLIPSYLLIGITAPILLLLCRFIQSIAVAGEFNNASIFFKIEHAKKHKILAGSWIGTAASAGMFTGGLIAYAVSQITVPEAWRFAFIITGILSLIIMCFRTSLSESPSSLLLCACIFIPAMSIT</sequence>
<dbReference type="InterPro" id="IPR051084">
    <property type="entry name" value="H+-coupled_symporters"/>
</dbReference>
<keyword evidence="3" id="KW-1003">Cell membrane</keyword>
<dbReference type="PROSITE" id="PS50850">
    <property type="entry name" value="MFS"/>
    <property type="match status" value="1"/>
</dbReference>
<organism evidence="10 11">
    <name type="scientific">Shewanella surugensis</name>
    <dbReference type="NCBI Taxonomy" id="212020"/>
    <lineage>
        <taxon>Bacteria</taxon>
        <taxon>Pseudomonadati</taxon>
        <taxon>Pseudomonadota</taxon>
        <taxon>Gammaproteobacteria</taxon>
        <taxon>Alteromonadales</taxon>
        <taxon>Shewanellaceae</taxon>
        <taxon>Shewanella</taxon>
    </lineage>
</organism>
<feature type="transmembrane region" description="Helical" evidence="8">
    <location>
        <begin position="9"/>
        <end position="28"/>
    </location>
</feature>
<evidence type="ECO:0000313" key="10">
    <source>
        <dbReference type="EMBL" id="MCL1127047.1"/>
    </source>
</evidence>
<keyword evidence="7 8" id="KW-0472">Membrane</keyword>
<feature type="transmembrane region" description="Helical" evidence="8">
    <location>
        <begin position="134"/>
        <end position="151"/>
    </location>
</feature>
<keyword evidence="6 8" id="KW-1133">Transmembrane helix</keyword>
<protein>
    <submittedName>
        <fullName evidence="10">MFS transporter</fullName>
    </submittedName>
</protein>
<dbReference type="PANTHER" id="PTHR43528:SF7">
    <property type="entry name" value="MFS TRANSPORTER"/>
    <property type="match status" value="1"/>
</dbReference>
<dbReference type="Proteomes" id="UP001203423">
    <property type="component" value="Unassembled WGS sequence"/>
</dbReference>
<evidence type="ECO:0000256" key="1">
    <source>
        <dbReference type="ARBA" id="ARBA00004651"/>
    </source>
</evidence>
<evidence type="ECO:0000256" key="8">
    <source>
        <dbReference type="SAM" id="Phobius"/>
    </source>
</evidence>
<feature type="domain" description="Major facilitator superfamily (MFS) profile" evidence="9">
    <location>
        <begin position="1"/>
        <end position="152"/>
    </location>
</feature>
<keyword evidence="5" id="KW-0769">Symport</keyword>
<dbReference type="InterPro" id="IPR005828">
    <property type="entry name" value="MFS_sugar_transport-like"/>
</dbReference>
<evidence type="ECO:0000256" key="4">
    <source>
        <dbReference type="ARBA" id="ARBA00022692"/>
    </source>
</evidence>
<evidence type="ECO:0000256" key="7">
    <source>
        <dbReference type="ARBA" id="ARBA00023136"/>
    </source>
</evidence>
<accession>A0ABT0LIB4</accession>
<dbReference type="InterPro" id="IPR020846">
    <property type="entry name" value="MFS_dom"/>
</dbReference>
<dbReference type="RefSeq" id="WP_248942455.1">
    <property type="nucleotide sequence ID" value="NZ_JAKIKS010000125.1"/>
</dbReference>
<evidence type="ECO:0000313" key="11">
    <source>
        <dbReference type="Proteomes" id="UP001203423"/>
    </source>
</evidence>
<evidence type="ECO:0000256" key="6">
    <source>
        <dbReference type="ARBA" id="ARBA00022989"/>
    </source>
</evidence>